<organism evidence="1">
    <name type="scientific">Loa loa</name>
    <name type="common">Eye worm</name>
    <name type="synonym">Filaria loa</name>
    <dbReference type="NCBI Taxonomy" id="7209"/>
    <lineage>
        <taxon>Eukaryota</taxon>
        <taxon>Metazoa</taxon>
        <taxon>Ecdysozoa</taxon>
        <taxon>Nematoda</taxon>
        <taxon>Chromadorea</taxon>
        <taxon>Rhabditida</taxon>
        <taxon>Spirurina</taxon>
        <taxon>Spiruromorpha</taxon>
        <taxon>Filarioidea</taxon>
        <taxon>Onchocercidae</taxon>
        <taxon>Loa</taxon>
    </lineage>
</organism>
<proteinExistence type="predicted"/>
<dbReference type="InParanoid" id="A0A1S0U5J1"/>
<dbReference type="EMBL" id="JH712357">
    <property type="protein sequence ID" value="EFO24677.1"/>
    <property type="molecule type" value="Genomic_DNA"/>
</dbReference>
<dbReference type="GeneID" id="9941200"/>
<dbReference type="KEGG" id="loa:LOAG_03807"/>
<gene>
    <name evidence="1" type="ORF">LOAG_03807</name>
</gene>
<dbReference type="CTD" id="9941200"/>
<dbReference type="RefSeq" id="XP_003139394.1">
    <property type="nucleotide sequence ID" value="XM_003139346.2"/>
</dbReference>
<sequence>MSAEKGRKFIEVACRCCEAHESTIPPTVAPCAIFKAHIAAGSPTISSSIERFGYGRRSSRISVVEFVLREKKEELTLLCCYIAERSGNVVSLISVRYNNRLNGARRCSSSSSSCCCCLPDSRLRAAEEVCLNLLHKKAAATVFNGGIGRVIFRYHYYYYYE</sequence>
<dbReference type="AlphaFoldDB" id="A0A1S0U5J1"/>
<reference evidence="1" key="1">
    <citation type="submission" date="2012-04" db="EMBL/GenBank/DDBJ databases">
        <title>The Genome Sequence of Loa loa.</title>
        <authorList>
            <consortium name="The Broad Institute Genome Sequencing Platform"/>
            <consortium name="Broad Institute Genome Sequencing Center for Infectious Disease"/>
            <person name="Nutman T.B."/>
            <person name="Fink D.L."/>
            <person name="Russ C."/>
            <person name="Young S."/>
            <person name="Zeng Q."/>
            <person name="Gargeya S."/>
            <person name="Alvarado L."/>
            <person name="Berlin A."/>
            <person name="Chapman S.B."/>
            <person name="Chen Z."/>
            <person name="Freedman E."/>
            <person name="Gellesch M."/>
            <person name="Goldberg J."/>
            <person name="Griggs A."/>
            <person name="Gujja S."/>
            <person name="Heilman E.R."/>
            <person name="Heiman D."/>
            <person name="Howarth C."/>
            <person name="Mehta T."/>
            <person name="Neiman D."/>
            <person name="Pearson M."/>
            <person name="Roberts A."/>
            <person name="Saif S."/>
            <person name="Shea T."/>
            <person name="Shenoy N."/>
            <person name="Sisk P."/>
            <person name="Stolte C."/>
            <person name="Sykes S."/>
            <person name="White J."/>
            <person name="Yandava C."/>
            <person name="Haas B."/>
            <person name="Henn M.R."/>
            <person name="Nusbaum C."/>
            <person name="Birren B."/>
        </authorList>
    </citation>
    <scope>NUCLEOTIDE SEQUENCE [LARGE SCALE GENOMIC DNA]</scope>
</reference>
<protein>
    <submittedName>
        <fullName evidence="1">Uncharacterized protein</fullName>
    </submittedName>
</protein>
<name>A0A1S0U5J1_LOALO</name>
<evidence type="ECO:0000313" key="1">
    <source>
        <dbReference type="EMBL" id="EFO24677.1"/>
    </source>
</evidence>
<accession>A0A1S0U5J1</accession>